<sequence length="480" mass="52849">MAQDQLRREREQERFVRETDEANRRMLGEEFNLRLGSQRDRSRQAQLERNAMLERQVRLDRDAARTQAFGLEQYLRNQNISADERQYAQSLLENARRTASGEADNDLRRFAEERMMAQDERNFAIEQLQNTQAVAMRERADDAGVRDMMIRRAGGLQSALDAALRGMGDMQDIPRLSREDIQAEVMRREDRAVEDADSAIDRVASINEADLIRRGLDASSPGLARRGDIAEQASDLYARARDQARDSALRFITGQQGALTENFNSDLRRRQAVLGEQGAVAGAGLDVLARLPQLRSANDYRAPVDVRTGIFSRQLRSANDWRAPVDMGTARFESNSGFMPGMGSTLNLPSAAGAMELNPGSRLLAAPNWNITNPSAFSGQAMSGMQGVASAYGQGAALQANLMGPMSTPFFNRADSAAAGAGASFQQMMRSLGGMGDRLVSNGFFGSPQTYMGGYTQSHMGGIPLPPDRPTSFSNFWDGV</sequence>
<accession>A0A6J5NQF1</accession>
<gene>
    <name evidence="1" type="ORF">UFOVP706_71</name>
</gene>
<name>A0A6J5NQF1_9CAUD</name>
<proteinExistence type="predicted"/>
<dbReference type="EMBL" id="LR796682">
    <property type="protein sequence ID" value="CAB4159248.1"/>
    <property type="molecule type" value="Genomic_DNA"/>
</dbReference>
<evidence type="ECO:0000313" key="1">
    <source>
        <dbReference type="EMBL" id="CAB4159248.1"/>
    </source>
</evidence>
<protein>
    <submittedName>
        <fullName evidence="1">Uncharacterized protein</fullName>
    </submittedName>
</protein>
<reference evidence="1" key="1">
    <citation type="submission" date="2020-04" db="EMBL/GenBank/DDBJ databases">
        <authorList>
            <person name="Chiriac C."/>
            <person name="Salcher M."/>
            <person name="Ghai R."/>
            <person name="Kavagutti S V."/>
        </authorList>
    </citation>
    <scope>NUCLEOTIDE SEQUENCE</scope>
</reference>
<organism evidence="1">
    <name type="scientific">uncultured Caudovirales phage</name>
    <dbReference type="NCBI Taxonomy" id="2100421"/>
    <lineage>
        <taxon>Viruses</taxon>
        <taxon>Duplodnaviria</taxon>
        <taxon>Heunggongvirae</taxon>
        <taxon>Uroviricota</taxon>
        <taxon>Caudoviricetes</taxon>
        <taxon>Peduoviridae</taxon>
        <taxon>Maltschvirus</taxon>
        <taxon>Maltschvirus maltsch</taxon>
    </lineage>
</organism>